<name>A0A8S3JZM5_9BILA</name>
<dbReference type="Proteomes" id="UP000681720">
    <property type="component" value="Unassembled WGS sequence"/>
</dbReference>
<organism evidence="1 2">
    <name type="scientific">Rotaria magnacalcarata</name>
    <dbReference type="NCBI Taxonomy" id="392030"/>
    <lineage>
        <taxon>Eukaryota</taxon>
        <taxon>Metazoa</taxon>
        <taxon>Spiralia</taxon>
        <taxon>Gnathifera</taxon>
        <taxon>Rotifera</taxon>
        <taxon>Eurotatoria</taxon>
        <taxon>Bdelloidea</taxon>
        <taxon>Philodinida</taxon>
        <taxon>Philodinidae</taxon>
        <taxon>Rotaria</taxon>
    </lineage>
</organism>
<comment type="caution">
    <text evidence="1">The sequence shown here is derived from an EMBL/GenBank/DDBJ whole genome shotgun (WGS) entry which is preliminary data.</text>
</comment>
<evidence type="ECO:0000313" key="2">
    <source>
        <dbReference type="Proteomes" id="UP000681720"/>
    </source>
</evidence>
<dbReference type="EMBL" id="CAJOBJ010375241">
    <property type="protein sequence ID" value="CAF5225211.1"/>
    <property type="molecule type" value="Genomic_DNA"/>
</dbReference>
<protein>
    <submittedName>
        <fullName evidence="1">Uncharacterized protein</fullName>
    </submittedName>
</protein>
<dbReference type="AlphaFoldDB" id="A0A8S3JZM5"/>
<proteinExistence type="predicted"/>
<gene>
    <name evidence="1" type="ORF">GIL414_LOCUS86496</name>
</gene>
<feature type="non-terminal residue" evidence="1">
    <location>
        <position position="1"/>
    </location>
</feature>
<accession>A0A8S3JZM5</accession>
<sequence>RLRSTTGEREICNGRVALPIVLYCSEDRIPSLITGKGDSIISNPFN</sequence>
<evidence type="ECO:0000313" key="1">
    <source>
        <dbReference type="EMBL" id="CAF5225211.1"/>
    </source>
</evidence>
<reference evidence="1" key="1">
    <citation type="submission" date="2021-02" db="EMBL/GenBank/DDBJ databases">
        <authorList>
            <person name="Nowell W R."/>
        </authorList>
    </citation>
    <scope>NUCLEOTIDE SEQUENCE</scope>
</reference>